<keyword evidence="2 4" id="KW-0046">Antibiotic resistance</keyword>
<evidence type="ECO:0000256" key="3">
    <source>
        <dbReference type="ARBA" id="ARBA00047831"/>
    </source>
</evidence>
<comment type="catalytic activity">
    <reaction evidence="3 4">
        <text>spectinomycin + ATP = 9-O-adenylylspectinomycin + diphosphate</text>
        <dbReference type="Rhea" id="RHEA:63228"/>
        <dbReference type="ChEBI" id="CHEBI:30616"/>
        <dbReference type="ChEBI" id="CHEBI:33019"/>
        <dbReference type="ChEBI" id="CHEBI:146260"/>
        <dbReference type="ChEBI" id="CHEBI:146261"/>
    </reaction>
</comment>
<dbReference type="EMBL" id="QUBQ01000002">
    <property type="protein sequence ID" value="REK74955.1"/>
    <property type="molecule type" value="Genomic_DNA"/>
</dbReference>
<evidence type="ECO:0000313" key="7">
    <source>
        <dbReference type="Proteomes" id="UP000261905"/>
    </source>
</evidence>
<organism evidence="6 7">
    <name type="scientific">Paenibacillus paeoniae</name>
    <dbReference type="NCBI Taxonomy" id="2292705"/>
    <lineage>
        <taxon>Bacteria</taxon>
        <taxon>Bacillati</taxon>
        <taxon>Bacillota</taxon>
        <taxon>Bacilli</taxon>
        <taxon>Bacillales</taxon>
        <taxon>Paenibacillaceae</taxon>
        <taxon>Paenibacillus</taxon>
    </lineage>
</organism>
<dbReference type="GO" id="GO:0046677">
    <property type="term" value="P:response to antibiotic"/>
    <property type="evidence" value="ECO:0007669"/>
    <property type="project" value="UniProtKB-KW"/>
</dbReference>
<dbReference type="Proteomes" id="UP000261905">
    <property type="component" value="Unassembled WGS sequence"/>
</dbReference>
<dbReference type="PIRSF" id="PIRSF000819">
    <property type="entry name" value="Streptomycin_3-adenylyltransf"/>
    <property type="match status" value="1"/>
</dbReference>
<evidence type="ECO:0000256" key="2">
    <source>
        <dbReference type="ARBA" id="ARBA00023251"/>
    </source>
</evidence>
<feature type="domain" description="Adenylyltransferase AadA C-terminal" evidence="5">
    <location>
        <begin position="163"/>
        <end position="251"/>
    </location>
</feature>
<accession>A0A371PGF1</accession>
<dbReference type="AlphaFoldDB" id="A0A371PGF1"/>
<reference evidence="6 7" key="1">
    <citation type="submission" date="2018-08" db="EMBL/GenBank/DDBJ databases">
        <title>Paenibacillus sp. M4BSY-1, whole genome shotgun sequence.</title>
        <authorList>
            <person name="Tuo L."/>
        </authorList>
    </citation>
    <scope>NUCLEOTIDE SEQUENCE [LARGE SCALE GENOMIC DNA]</scope>
    <source>
        <strain evidence="6 7">M4BSY-1</strain>
    </source>
</reference>
<keyword evidence="1 4" id="KW-0808">Transferase</keyword>
<sequence length="278" mass="31899">MQGSHWENSPPDIRRQALIINNYIKDYLGDALVGLYVHGSLCLGAYYSGRSDLDMLAVINRPLTLDEKERLMIAFLSFHRTPAPIEISFVVHHDLKLWRHPAPYQFHFSDFWRKRYADMAYWGNREFWQYDGERTDPDLACHVTLTRQLGVALYGPPLAVISSAVPHSDFWDSLRSDAEDQMTSYISQDEEDRTVHTTDALGVLTLVRICSYREESLIYSKLEAAEWAVSRLPLKLRPIVSGAMEIYKGTIDSYPCPISDWNELRAVLLTSCPLSHTD</sequence>
<keyword evidence="4" id="KW-0067">ATP-binding</keyword>
<dbReference type="RefSeq" id="WP_116046702.1">
    <property type="nucleotide sequence ID" value="NZ_QUBQ01000002.1"/>
</dbReference>
<keyword evidence="7" id="KW-1185">Reference proteome</keyword>
<dbReference type="GO" id="GO:0070566">
    <property type="term" value="F:adenylyltransferase activity"/>
    <property type="evidence" value="ECO:0007669"/>
    <property type="project" value="InterPro"/>
</dbReference>
<dbReference type="GO" id="GO:0005524">
    <property type="term" value="F:ATP binding"/>
    <property type="evidence" value="ECO:0007669"/>
    <property type="project" value="UniProtKB-KW"/>
</dbReference>
<name>A0A371PGF1_9BACL</name>
<comment type="caution">
    <text evidence="6">The sequence shown here is derived from an EMBL/GenBank/DDBJ whole genome shotgun (WGS) entry which is preliminary data.</text>
</comment>
<dbReference type="InterPro" id="IPR025184">
    <property type="entry name" value="AadA_C"/>
</dbReference>
<gene>
    <name evidence="6" type="ORF">DX130_15030</name>
</gene>
<evidence type="ECO:0000256" key="1">
    <source>
        <dbReference type="ARBA" id="ARBA00022679"/>
    </source>
</evidence>
<dbReference type="InterPro" id="IPR024172">
    <property type="entry name" value="AadA/Aad9"/>
</dbReference>
<proteinExistence type="predicted"/>
<keyword evidence="4" id="KW-0547">Nucleotide-binding</keyword>
<evidence type="ECO:0000256" key="4">
    <source>
        <dbReference type="PIRNR" id="PIRNR000819"/>
    </source>
</evidence>
<evidence type="ECO:0000313" key="6">
    <source>
        <dbReference type="EMBL" id="REK74955.1"/>
    </source>
</evidence>
<dbReference type="SUPFAM" id="SSF81301">
    <property type="entry name" value="Nucleotidyltransferase"/>
    <property type="match status" value="1"/>
</dbReference>
<keyword evidence="4" id="KW-0548">Nucleotidyltransferase</keyword>
<dbReference type="InterPro" id="IPR043519">
    <property type="entry name" value="NT_sf"/>
</dbReference>
<dbReference type="OrthoDB" id="5643411at2"/>
<evidence type="ECO:0000259" key="5">
    <source>
        <dbReference type="Pfam" id="PF13427"/>
    </source>
</evidence>
<protein>
    <recommendedName>
        <fullName evidence="4">Spectinomycin 9-adenylyltransferase</fullName>
    </recommendedName>
</protein>
<dbReference type="Pfam" id="PF13427">
    <property type="entry name" value="AadA_C"/>
    <property type="match status" value="1"/>
</dbReference>